<dbReference type="EMBL" id="UZAL01002469">
    <property type="protein sequence ID" value="VDO83193.1"/>
    <property type="molecule type" value="Genomic_DNA"/>
</dbReference>
<dbReference type="AlphaFoldDB" id="A0A183NIP0"/>
<protein>
    <submittedName>
        <fullName evidence="1">Uncharacterized protein</fullName>
    </submittedName>
</protein>
<evidence type="ECO:0000313" key="2">
    <source>
        <dbReference type="Proteomes" id="UP000269396"/>
    </source>
</evidence>
<organism evidence="1 2">
    <name type="scientific">Schistosoma mattheei</name>
    <dbReference type="NCBI Taxonomy" id="31246"/>
    <lineage>
        <taxon>Eukaryota</taxon>
        <taxon>Metazoa</taxon>
        <taxon>Spiralia</taxon>
        <taxon>Lophotrochozoa</taxon>
        <taxon>Platyhelminthes</taxon>
        <taxon>Trematoda</taxon>
        <taxon>Digenea</taxon>
        <taxon>Strigeidida</taxon>
        <taxon>Schistosomatoidea</taxon>
        <taxon>Schistosomatidae</taxon>
        <taxon>Schistosoma</taxon>
    </lineage>
</organism>
<evidence type="ECO:0000313" key="1">
    <source>
        <dbReference type="EMBL" id="VDO83193.1"/>
    </source>
</evidence>
<reference evidence="1 2" key="1">
    <citation type="submission" date="2018-11" db="EMBL/GenBank/DDBJ databases">
        <authorList>
            <consortium name="Pathogen Informatics"/>
        </authorList>
    </citation>
    <scope>NUCLEOTIDE SEQUENCE [LARGE SCALE GENOMIC DNA]</scope>
    <source>
        <strain>Denwood</strain>
        <strain evidence="2">Zambia</strain>
    </source>
</reference>
<proteinExistence type="predicted"/>
<dbReference type="Proteomes" id="UP000269396">
    <property type="component" value="Unassembled WGS sequence"/>
</dbReference>
<sequence length="59" mass="6838">MYSRFSIVILFGFVLSLSHLDVEGINNLQNAKQFFKNIFHNTAKKSAFVNVCCYKIKCF</sequence>
<name>A0A183NIP0_9TREM</name>
<keyword evidence="2" id="KW-1185">Reference proteome</keyword>
<gene>
    <name evidence="1" type="ORF">SMTD_LOCUS1975</name>
</gene>
<accession>A0A183NIP0</accession>